<dbReference type="NCBIfam" id="TIGR00400">
    <property type="entry name" value="mgtE"/>
    <property type="match status" value="1"/>
</dbReference>
<keyword evidence="3 9" id="KW-0813">Transport</keyword>
<evidence type="ECO:0000313" key="12">
    <source>
        <dbReference type="Proteomes" id="UP001294570"/>
    </source>
</evidence>
<evidence type="ECO:0000256" key="3">
    <source>
        <dbReference type="ARBA" id="ARBA00022448"/>
    </source>
</evidence>
<feature type="transmembrane region" description="Helical" evidence="9">
    <location>
        <begin position="317"/>
        <end position="335"/>
    </location>
</feature>
<evidence type="ECO:0000256" key="1">
    <source>
        <dbReference type="ARBA" id="ARBA00004141"/>
    </source>
</evidence>
<comment type="caution">
    <text evidence="11">The sequence shown here is derived from an EMBL/GenBank/DDBJ whole genome shotgun (WGS) entry which is preliminary data.</text>
</comment>
<proteinExistence type="inferred from homology"/>
<feature type="domain" description="CBS" evidence="10">
    <location>
        <begin position="235"/>
        <end position="291"/>
    </location>
</feature>
<keyword evidence="7 9" id="KW-0472">Membrane</keyword>
<accession>A0ABU5GRF7</accession>
<feature type="transmembrane region" description="Helical" evidence="9">
    <location>
        <begin position="341"/>
        <end position="359"/>
    </location>
</feature>
<sequence>MTEVEERKPQERLQERFTQVLELLQRHRLIEESVARQGSEQQERVDQLVQQQHLAELQQTLSELHPADIAYILEALPLDDRMTVWQMVHSENDGEILLEVSDAVRETLIADMDEHEIIAATKDLDADELADLAPELPWDVVQGLMENLDAQQRERVRSALSYEDDQVGAIMDFEMVTIREDVALEVVLRYLRRLKELPDQTDKLFVVDVAGILKGVLPIKRLLVNDPELTVQEVMADDPVTFYPEEDGSYAAQAFERYDLVSAPVIEKSGKLIGRLTVDEMVDLIREESESEALNRAGLREEEDIFASVWKSLKNRWAWLAINLITAFVASRVIGVFEGSIGQLVALAALMPIVAGIGGNSGNQTITMIVRAMALDQLSSGNTSLLLRKELGVAFINGVIWGSVIGVVAWLLYENWALGVVMTAAMTLNLLLAALMGVLIPMTMVRLGRDPALGSSVMITAVTDSGGFFIFLGLATMFLL</sequence>
<dbReference type="Gene3D" id="1.10.357.20">
    <property type="entry name" value="SLC41 divalent cation transporters, integral membrane domain"/>
    <property type="match status" value="1"/>
</dbReference>
<dbReference type="Pfam" id="PF00571">
    <property type="entry name" value="CBS"/>
    <property type="match status" value="1"/>
</dbReference>
<dbReference type="Gene3D" id="1.25.60.10">
    <property type="entry name" value="MgtE N-terminal domain-like"/>
    <property type="match status" value="1"/>
</dbReference>
<evidence type="ECO:0000256" key="7">
    <source>
        <dbReference type="ARBA" id="ARBA00023136"/>
    </source>
</evidence>
<dbReference type="Pfam" id="PF03448">
    <property type="entry name" value="MgtE_N"/>
    <property type="match status" value="1"/>
</dbReference>
<dbReference type="SUPFAM" id="SSF158791">
    <property type="entry name" value="MgtE N-terminal domain-like"/>
    <property type="match status" value="1"/>
</dbReference>
<feature type="transmembrane region" description="Helical" evidence="9">
    <location>
        <begin position="452"/>
        <end position="479"/>
    </location>
</feature>
<gene>
    <name evidence="11" type="primary">mgtE</name>
    <name evidence="11" type="ORF">TOI97_08375</name>
</gene>
<dbReference type="CDD" id="cd04606">
    <property type="entry name" value="CBS_pair_Mg_transporter"/>
    <property type="match status" value="1"/>
</dbReference>
<keyword evidence="9" id="KW-0479">Metal-binding</keyword>
<evidence type="ECO:0000256" key="6">
    <source>
        <dbReference type="ARBA" id="ARBA00022989"/>
    </source>
</evidence>
<comment type="function">
    <text evidence="9">Acts as a magnesium transporter.</text>
</comment>
<keyword evidence="4 9" id="KW-0812">Transmembrane</keyword>
<evidence type="ECO:0000256" key="9">
    <source>
        <dbReference type="RuleBase" id="RU362011"/>
    </source>
</evidence>
<keyword evidence="8" id="KW-0129">CBS domain</keyword>
<keyword evidence="12" id="KW-1185">Reference proteome</keyword>
<dbReference type="InterPro" id="IPR000644">
    <property type="entry name" value="CBS_dom"/>
</dbReference>
<evidence type="ECO:0000256" key="8">
    <source>
        <dbReference type="PROSITE-ProRule" id="PRU00703"/>
    </source>
</evidence>
<keyword evidence="9" id="KW-1003">Cell membrane</keyword>
<dbReference type="InterPro" id="IPR038076">
    <property type="entry name" value="MgtE_N_sf"/>
</dbReference>
<dbReference type="RefSeq" id="WP_321553669.1">
    <property type="nucleotide sequence ID" value="NZ_JAXIVU010000010.1"/>
</dbReference>
<dbReference type="InterPro" id="IPR006667">
    <property type="entry name" value="SLC41_membr_dom"/>
</dbReference>
<name>A0ABU5GRF7_9GAMM</name>
<dbReference type="SUPFAM" id="SSF161093">
    <property type="entry name" value="MgtE membrane domain-like"/>
    <property type="match status" value="1"/>
</dbReference>
<dbReference type="InterPro" id="IPR006668">
    <property type="entry name" value="Mg_transptr_MgtE_intracell_dom"/>
</dbReference>
<dbReference type="Proteomes" id="UP001294570">
    <property type="component" value="Unassembled WGS sequence"/>
</dbReference>
<dbReference type="EMBL" id="JAXIVU010000010">
    <property type="protein sequence ID" value="MDY7219577.1"/>
    <property type="molecule type" value="Genomic_DNA"/>
</dbReference>
<dbReference type="Pfam" id="PF01769">
    <property type="entry name" value="MgtE"/>
    <property type="match status" value="1"/>
</dbReference>
<dbReference type="PANTHER" id="PTHR43773:SF1">
    <property type="entry name" value="MAGNESIUM TRANSPORTER MGTE"/>
    <property type="match status" value="1"/>
</dbReference>
<dbReference type="InterPro" id="IPR036739">
    <property type="entry name" value="SLC41_membr_dom_sf"/>
</dbReference>
<evidence type="ECO:0000313" key="11">
    <source>
        <dbReference type="EMBL" id="MDY7219577.1"/>
    </source>
</evidence>
<evidence type="ECO:0000256" key="5">
    <source>
        <dbReference type="ARBA" id="ARBA00022842"/>
    </source>
</evidence>
<organism evidence="11 12">
    <name type="scientific">Denitrificimonas halotolerans</name>
    <dbReference type="NCBI Taxonomy" id="3098930"/>
    <lineage>
        <taxon>Bacteria</taxon>
        <taxon>Pseudomonadati</taxon>
        <taxon>Pseudomonadota</taxon>
        <taxon>Gammaproteobacteria</taxon>
        <taxon>Pseudomonadales</taxon>
        <taxon>Pseudomonadaceae</taxon>
        <taxon>Denitrificimonas</taxon>
    </lineage>
</organism>
<comment type="subunit">
    <text evidence="9">Homodimer.</text>
</comment>
<comment type="similarity">
    <text evidence="2 9">Belongs to the SLC41A transporter family.</text>
</comment>
<keyword evidence="5 9" id="KW-0460">Magnesium</keyword>
<feature type="transmembrane region" description="Helical" evidence="9">
    <location>
        <begin position="419"/>
        <end position="440"/>
    </location>
</feature>
<reference evidence="11 12" key="1">
    <citation type="submission" date="2023-12" db="EMBL/GenBank/DDBJ databases">
        <title>Denitrificimonas halotolerans sp. nov.,a novel species isolated from landfill leachate.</title>
        <authorList>
            <person name="Wang S."/>
        </authorList>
    </citation>
    <scope>NUCLEOTIDE SEQUENCE [LARGE SCALE GENOMIC DNA]</scope>
    <source>
        <strain evidence="11 12">JX-1</strain>
    </source>
</reference>
<dbReference type="Gene3D" id="3.10.580.10">
    <property type="entry name" value="CBS-domain"/>
    <property type="match status" value="1"/>
</dbReference>
<dbReference type="InterPro" id="IPR006669">
    <property type="entry name" value="MgtE_transporter"/>
</dbReference>
<dbReference type="PROSITE" id="PS51371">
    <property type="entry name" value="CBS"/>
    <property type="match status" value="1"/>
</dbReference>
<dbReference type="SMART" id="SM00116">
    <property type="entry name" value="CBS"/>
    <property type="match status" value="2"/>
</dbReference>
<evidence type="ECO:0000259" key="10">
    <source>
        <dbReference type="PROSITE" id="PS51371"/>
    </source>
</evidence>
<dbReference type="SMART" id="SM00924">
    <property type="entry name" value="MgtE_N"/>
    <property type="match status" value="1"/>
</dbReference>
<dbReference type="PANTHER" id="PTHR43773">
    <property type="entry name" value="MAGNESIUM TRANSPORTER MGTE"/>
    <property type="match status" value="1"/>
</dbReference>
<feature type="transmembrane region" description="Helical" evidence="9">
    <location>
        <begin position="391"/>
        <end position="413"/>
    </location>
</feature>
<dbReference type="InterPro" id="IPR046342">
    <property type="entry name" value="CBS_dom_sf"/>
</dbReference>
<dbReference type="SUPFAM" id="SSF54631">
    <property type="entry name" value="CBS-domain pair"/>
    <property type="match status" value="1"/>
</dbReference>
<evidence type="ECO:0000256" key="4">
    <source>
        <dbReference type="ARBA" id="ARBA00022692"/>
    </source>
</evidence>
<protein>
    <recommendedName>
        <fullName evidence="9">Magnesium transporter MgtE</fullName>
    </recommendedName>
</protein>
<evidence type="ECO:0000256" key="2">
    <source>
        <dbReference type="ARBA" id="ARBA00009749"/>
    </source>
</evidence>
<comment type="subcellular location">
    <subcellularLocation>
        <location evidence="9">Cell membrane</location>
        <topology evidence="9">Multi-pass membrane protein</topology>
    </subcellularLocation>
    <subcellularLocation>
        <location evidence="1">Membrane</location>
        <topology evidence="1">Multi-pass membrane protein</topology>
    </subcellularLocation>
</comment>
<keyword evidence="6 9" id="KW-1133">Transmembrane helix</keyword>